<gene>
    <name evidence="11" type="ORF">POCULU_LOCUS2671</name>
</gene>
<dbReference type="InterPro" id="IPR015892">
    <property type="entry name" value="Carbonic_anhydrase_CS"/>
</dbReference>
<dbReference type="InterPro" id="IPR036874">
    <property type="entry name" value="Carbonic_anhydrase_sf"/>
</dbReference>
<evidence type="ECO:0000256" key="7">
    <source>
        <dbReference type="ARBA" id="ARBA00031969"/>
    </source>
</evidence>
<comment type="catalytic activity">
    <reaction evidence="8 10">
        <text>hydrogencarbonate + H(+) = CO2 + H2O</text>
        <dbReference type="Rhea" id="RHEA:10748"/>
        <dbReference type="ChEBI" id="CHEBI:15377"/>
        <dbReference type="ChEBI" id="CHEBI:15378"/>
        <dbReference type="ChEBI" id="CHEBI:16526"/>
        <dbReference type="ChEBI" id="CHEBI:17544"/>
        <dbReference type="EC" id="4.2.1.1"/>
    </reaction>
</comment>
<evidence type="ECO:0000256" key="9">
    <source>
        <dbReference type="PIRSR" id="PIRSR601765-1"/>
    </source>
</evidence>
<evidence type="ECO:0000256" key="2">
    <source>
        <dbReference type="ARBA" id="ARBA00012925"/>
    </source>
</evidence>
<evidence type="ECO:0000256" key="8">
    <source>
        <dbReference type="ARBA" id="ARBA00048348"/>
    </source>
</evidence>
<dbReference type="Proteomes" id="UP000789572">
    <property type="component" value="Unassembled WGS sequence"/>
</dbReference>
<evidence type="ECO:0000256" key="3">
    <source>
        <dbReference type="ARBA" id="ARBA00014628"/>
    </source>
</evidence>
<comment type="caution">
    <text evidence="11">The sequence shown here is derived from an EMBL/GenBank/DDBJ whole genome shotgun (WGS) entry which is preliminary data.</text>
</comment>
<evidence type="ECO:0000256" key="5">
    <source>
        <dbReference type="ARBA" id="ARBA00022833"/>
    </source>
</evidence>
<dbReference type="EMBL" id="CAJVPJ010000259">
    <property type="protein sequence ID" value="CAG8503017.1"/>
    <property type="molecule type" value="Genomic_DNA"/>
</dbReference>
<evidence type="ECO:0000256" key="10">
    <source>
        <dbReference type="RuleBase" id="RU003956"/>
    </source>
</evidence>
<dbReference type="AlphaFoldDB" id="A0A9N8ZQ18"/>
<evidence type="ECO:0000256" key="4">
    <source>
        <dbReference type="ARBA" id="ARBA00022723"/>
    </source>
</evidence>
<comment type="function">
    <text evidence="10">Reversible hydration of carbon dioxide.</text>
</comment>
<feature type="non-terminal residue" evidence="11">
    <location>
        <position position="270"/>
    </location>
</feature>
<dbReference type="Pfam" id="PF00484">
    <property type="entry name" value="Pro_CA"/>
    <property type="match status" value="1"/>
</dbReference>
<dbReference type="PANTHER" id="PTHR11002:SF76">
    <property type="entry name" value="CARBONIC ANHYDRASE"/>
    <property type="match status" value="1"/>
</dbReference>
<sequence length="270" mass="30325">SDTGEYWTTKSKSKQKYTMGNKFDGNLESLMENNEAWAEGQEPGFFSELATQQKPKIVWFGCSDSRVPAETVVQLGPGEIFVHRNIANLFLHTDLNSLSVLQYAVEHLGVEYVIVCGHYGCGGVTASLSTGQHGIVDNWLRTIKDIYRTCKHDVDSHTSKKGRINRLVELNVIRQVNNIASTPIVQEAWANGRKLEVHGWVYDLENGRLKDLECNIRGPADICDEIYVVDCECNHDHETDIFKGADESTNFSRTKKGKLCDKNGVSTEIR</sequence>
<reference evidence="11" key="1">
    <citation type="submission" date="2021-06" db="EMBL/GenBank/DDBJ databases">
        <authorList>
            <person name="Kallberg Y."/>
            <person name="Tangrot J."/>
            <person name="Rosling A."/>
        </authorList>
    </citation>
    <scope>NUCLEOTIDE SEQUENCE</scope>
    <source>
        <strain evidence="11">IA702</strain>
    </source>
</reference>
<keyword evidence="12" id="KW-1185">Reference proteome</keyword>
<dbReference type="FunFam" id="3.40.1050.10:FF:000001">
    <property type="entry name" value="Carbonic anhydrase"/>
    <property type="match status" value="1"/>
</dbReference>
<keyword evidence="4 9" id="KW-0479">Metal-binding</keyword>
<protein>
    <recommendedName>
        <fullName evidence="3 10">Carbonic anhydrase</fullName>
        <ecNumber evidence="2 10">4.2.1.1</ecNumber>
    </recommendedName>
    <alternativeName>
        <fullName evidence="7 10">Carbonate dehydratase</fullName>
    </alternativeName>
</protein>
<dbReference type="EC" id="4.2.1.1" evidence="2 10"/>
<organism evidence="11 12">
    <name type="scientific">Paraglomus occultum</name>
    <dbReference type="NCBI Taxonomy" id="144539"/>
    <lineage>
        <taxon>Eukaryota</taxon>
        <taxon>Fungi</taxon>
        <taxon>Fungi incertae sedis</taxon>
        <taxon>Mucoromycota</taxon>
        <taxon>Glomeromycotina</taxon>
        <taxon>Glomeromycetes</taxon>
        <taxon>Paraglomerales</taxon>
        <taxon>Paraglomeraceae</taxon>
        <taxon>Paraglomus</taxon>
    </lineage>
</organism>
<dbReference type="GO" id="GO:0004089">
    <property type="term" value="F:carbonate dehydratase activity"/>
    <property type="evidence" value="ECO:0007669"/>
    <property type="project" value="UniProtKB-UniRule"/>
</dbReference>
<dbReference type="OrthoDB" id="10248475at2759"/>
<dbReference type="SUPFAM" id="SSF53056">
    <property type="entry name" value="beta-carbonic anhydrase, cab"/>
    <property type="match status" value="1"/>
</dbReference>
<evidence type="ECO:0000256" key="6">
    <source>
        <dbReference type="ARBA" id="ARBA00023239"/>
    </source>
</evidence>
<dbReference type="PROSITE" id="PS00704">
    <property type="entry name" value="PROK_CO2_ANHYDRASE_1"/>
    <property type="match status" value="1"/>
</dbReference>
<dbReference type="PANTHER" id="PTHR11002">
    <property type="entry name" value="CARBONIC ANHYDRASE"/>
    <property type="match status" value="1"/>
</dbReference>
<feature type="binding site" evidence="9">
    <location>
        <position position="118"/>
    </location>
    <ligand>
        <name>Zn(2+)</name>
        <dbReference type="ChEBI" id="CHEBI:29105"/>
    </ligand>
</feature>
<accession>A0A9N8ZQ18</accession>
<dbReference type="GO" id="GO:0015976">
    <property type="term" value="P:carbon utilization"/>
    <property type="evidence" value="ECO:0007669"/>
    <property type="project" value="InterPro"/>
</dbReference>
<comment type="similarity">
    <text evidence="1 10">Belongs to the beta-class carbonic anhydrase family.</text>
</comment>
<proteinExistence type="inferred from homology"/>
<dbReference type="CDD" id="cd00883">
    <property type="entry name" value="beta_CA_cladeA"/>
    <property type="match status" value="1"/>
</dbReference>
<dbReference type="PROSITE" id="PS00705">
    <property type="entry name" value="PROK_CO2_ANHYDRASE_2"/>
    <property type="match status" value="1"/>
</dbReference>
<name>A0A9N8ZQ18_9GLOM</name>
<dbReference type="SMART" id="SM00947">
    <property type="entry name" value="Pro_CA"/>
    <property type="match status" value="1"/>
</dbReference>
<evidence type="ECO:0000256" key="1">
    <source>
        <dbReference type="ARBA" id="ARBA00006217"/>
    </source>
</evidence>
<keyword evidence="5 9" id="KW-0862">Zinc</keyword>
<feature type="binding site" evidence="9">
    <location>
        <position position="121"/>
    </location>
    <ligand>
        <name>Zn(2+)</name>
        <dbReference type="ChEBI" id="CHEBI:29105"/>
    </ligand>
</feature>
<evidence type="ECO:0000313" key="12">
    <source>
        <dbReference type="Proteomes" id="UP000789572"/>
    </source>
</evidence>
<comment type="cofactor">
    <cofactor evidence="9">
        <name>Zn(2+)</name>
        <dbReference type="ChEBI" id="CHEBI:29105"/>
    </cofactor>
    <text evidence="9">Binds 1 zinc ion per subunit.</text>
</comment>
<evidence type="ECO:0000313" key="11">
    <source>
        <dbReference type="EMBL" id="CAG8503017.1"/>
    </source>
</evidence>
<feature type="binding site" evidence="9">
    <location>
        <position position="64"/>
    </location>
    <ligand>
        <name>Zn(2+)</name>
        <dbReference type="ChEBI" id="CHEBI:29105"/>
    </ligand>
</feature>
<keyword evidence="6 10" id="KW-0456">Lyase</keyword>
<dbReference type="GO" id="GO:0008270">
    <property type="term" value="F:zinc ion binding"/>
    <property type="evidence" value="ECO:0007669"/>
    <property type="project" value="UniProtKB-UniRule"/>
</dbReference>
<dbReference type="Gene3D" id="3.40.1050.10">
    <property type="entry name" value="Carbonic anhydrase"/>
    <property type="match status" value="1"/>
</dbReference>
<feature type="binding site" evidence="9">
    <location>
        <position position="62"/>
    </location>
    <ligand>
        <name>Zn(2+)</name>
        <dbReference type="ChEBI" id="CHEBI:29105"/>
    </ligand>
</feature>
<dbReference type="InterPro" id="IPR001765">
    <property type="entry name" value="Carbonic_anhydrase"/>
</dbReference>